<organism evidence="3 4">
    <name type="scientific">Basidiobolus ranarum</name>
    <dbReference type="NCBI Taxonomy" id="34480"/>
    <lineage>
        <taxon>Eukaryota</taxon>
        <taxon>Fungi</taxon>
        <taxon>Fungi incertae sedis</taxon>
        <taxon>Zoopagomycota</taxon>
        <taxon>Entomophthoromycotina</taxon>
        <taxon>Basidiobolomycetes</taxon>
        <taxon>Basidiobolales</taxon>
        <taxon>Basidiobolaceae</taxon>
        <taxon>Basidiobolus</taxon>
    </lineage>
</organism>
<evidence type="ECO:0000313" key="3">
    <source>
        <dbReference type="EMBL" id="KAK9764454.1"/>
    </source>
</evidence>
<dbReference type="CDD" id="cd13228">
    <property type="entry name" value="PHear_NECAP"/>
    <property type="match status" value="1"/>
</dbReference>
<reference evidence="3 4" key="1">
    <citation type="submission" date="2023-04" db="EMBL/GenBank/DDBJ databases">
        <title>Genome of Basidiobolus ranarum AG-B5.</title>
        <authorList>
            <person name="Stajich J.E."/>
            <person name="Carter-House D."/>
            <person name="Gryganskyi A."/>
        </authorList>
    </citation>
    <scope>NUCLEOTIDE SEQUENCE [LARGE SCALE GENOMIC DNA]</scope>
    <source>
        <strain evidence="3 4">AG-B5</strain>
    </source>
</reference>
<evidence type="ECO:0000256" key="1">
    <source>
        <dbReference type="SAM" id="MobiDB-lite"/>
    </source>
</evidence>
<feature type="domain" description="NECAP PHear" evidence="2">
    <location>
        <begin position="4"/>
        <end position="164"/>
    </location>
</feature>
<evidence type="ECO:0000313" key="4">
    <source>
        <dbReference type="Proteomes" id="UP001479436"/>
    </source>
</evidence>
<feature type="compositionally biased region" description="Polar residues" evidence="1">
    <location>
        <begin position="206"/>
        <end position="220"/>
    </location>
</feature>
<dbReference type="SUPFAM" id="SSF50729">
    <property type="entry name" value="PH domain-like"/>
    <property type="match status" value="1"/>
</dbReference>
<gene>
    <name evidence="3" type="ORF">K7432_008025</name>
</gene>
<evidence type="ECO:0000259" key="2">
    <source>
        <dbReference type="Pfam" id="PF07933"/>
    </source>
</evidence>
<name>A0ABR2WSK7_9FUNG</name>
<feature type="region of interest" description="Disordered" evidence="1">
    <location>
        <begin position="129"/>
        <end position="220"/>
    </location>
</feature>
<keyword evidence="4" id="KW-1185">Reference proteome</keyword>
<sequence>MDDYESVLAVIRECYVYRIPPRVRNAGYKAQEWDVQSFLWKGRLRIVTSGEKCDIRLEDENNGELFAVCPYNPENNSVEPVLDSSRYFVLRIEDNGRHAFVGMGFLERSEAFDFNVALQDFTRRLKSEKEIAESGSTSNDVAVDNDPKHDYSLKDGEMLSLKIGKIGNHGGSKPRDTETTATEGVMPLLPPPPPPVGNRKRRGSPKPQNFSSDFGDFQTA</sequence>
<dbReference type="PANTHER" id="PTHR12847:SF9">
    <property type="entry name" value="NECAP-LIKE PROTEIN CG9132"/>
    <property type="match status" value="1"/>
</dbReference>
<feature type="compositionally biased region" description="Basic and acidic residues" evidence="1">
    <location>
        <begin position="145"/>
        <end position="157"/>
    </location>
</feature>
<dbReference type="InterPro" id="IPR012466">
    <property type="entry name" value="NECAP_PHear"/>
</dbReference>
<dbReference type="InterPro" id="IPR011993">
    <property type="entry name" value="PH-like_dom_sf"/>
</dbReference>
<dbReference type="Pfam" id="PF07933">
    <property type="entry name" value="DUF1681"/>
    <property type="match status" value="1"/>
</dbReference>
<protein>
    <recommendedName>
        <fullName evidence="2">NECAP PHear domain-containing protein</fullName>
    </recommendedName>
</protein>
<dbReference type="PANTHER" id="PTHR12847">
    <property type="entry name" value="ATP-BINDING CASSETTE ABC TRANSPORTER-RELATED"/>
    <property type="match status" value="1"/>
</dbReference>
<dbReference type="Gene3D" id="2.30.29.30">
    <property type="entry name" value="Pleckstrin-homology domain (PH domain)/Phosphotyrosine-binding domain (PTB)"/>
    <property type="match status" value="1"/>
</dbReference>
<dbReference type="Proteomes" id="UP001479436">
    <property type="component" value="Unassembled WGS sequence"/>
</dbReference>
<accession>A0ABR2WSK7</accession>
<comment type="caution">
    <text evidence="3">The sequence shown here is derived from an EMBL/GenBank/DDBJ whole genome shotgun (WGS) entry which is preliminary data.</text>
</comment>
<proteinExistence type="predicted"/>
<dbReference type="EMBL" id="JASJQH010000426">
    <property type="protein sequence ID" value="KAK9764454.1"/>
    <property type="molecule type" value="Genomic_DNA"/>
</dbReference>